<dbReference type="NCBIfam" id="TIGR00657">
    <property type="entry name" value="asp_kinases"/>
    <property type="match status" value="1"/>
</dbReference>
<feature type="binding site" evidence="13">
    <location>
        <begin position="6"/>
        <end position="9"/>
    </location>
    <ligand>
        <name>ATP</name>
        <dbReference type="ChEBI" id="CHEBI:30616"/>
    </ligand>
</feature>
<evidence type="ECO:0000256" key="14">
    <source>
        <dbReference type="RuleBase" id="RU003448"/>
    </source>
</evidence>
<proteinExistence type="inferred from homology"/>
<keyword evidence="9 13" id="KW-0067">ATP-binding</keyword>
<dbReference type="EC" id="2.7.2.4" evidence="14"/>
<comment type="pathway">
    <text evidence="3 15">Amino-acid biosynthesis; L-methionine biosynthesis via de novo pathway; L-homoserine from L-aspartate: step 1/3.</text>
</comment>
<evidence type="ECO:0000256" key="2">
    <source>
        <dbReference type="ARBA" id="ARBA00004766"/>
    </source>
</evidence>
<dbReference type="GO" id="GO:0005829">
    <property type="term" value="C:cytosol"/>
    <property type="evidence" value="ECO:0007669"/>
    <property type="project" value="TreeGrafter"/>
</dbReference>
<dbReference type="InterPro" id="IPR001341">
    <property type="entry name" value="Asp_kinase"/>
</dbReference>
<dbReference type="CDD" id="cd04911">
    <property type="entry name" value="ACT_AKiii-YclM-BS_1"/>
    <property type="match status" value="1"/>
</dbReference>
<dbReference type="Gene3D" id="3.30.2130.10">
    <property type="entry name" value="VC0802-like"/>
    <property type="match status" value="1"/>
</dbReference>
<comment type="pathway">
    <text evidence="2 15">Amino-acid biosynthesis; L-lysine biosynthesis via DAP pathway; (S)-tetrahydrodipicolinate from L-aspartate: step 1/4.</text>
</comment>
<evidence type="ECO:0000256" key="10">
    <source>
        <dbReference type="ARBA" id="ARBA00022915"/>
    </source>
</evidence>
<keyword evidence="11" id="KW-0457">Lysine biosynthesis</keyword>
<keyword evidence="10" id="KW-0220">Diaminopimelate biosynthesis</keyword>
<dbReference type="GO" id="GO:0019877">
    <property type="term" value="P:diaminopimelate biosynthetic process"/>
    <property type="evidence" value="ECO:0007669"/>
    <property type="project" value="UniProtKB-KW"/>
</dbReference>
<protein>
    <recommendedName>
        <fullName evidence="14">Aspartokinase</fullName>
        <ecNumber evidence="14">2.7.2.4</ecNumber>
    </recommendedName>
</protein>
<keyword evidence="18" id="KW-1185">Reference proteome</keyword>
<reference evidence="17 18" key="1">
    <citation type="submission" date="2021-10" db="EMBL/GenBank/DDBJ databases">
        <title>Anaerobic single-cell dispensing facilitates the cultivation of human gut bacteria.</title>
        <authorList>
            <person name="Afrizal A."/>
        </authorList>
    </citation>
    <scope>NUCLEOTIDE SEQUENCE [LARGE SCALE GENOMIC DNA]</scope>
    <source>
        <strain evidence="17 18">CLA-AA-H244</strain>
    </source>
</reference>
<dbReference type="GO" id="GO:0009090">
    <property type="term" value="P:homoserine biosynthetic process"/>
    <property type="evidence" value="ECO:0007669"/>
    <property type="project" value="TreeGrafter"/>
</dbReference>
<evidence type="ECO:0000256" key="4">
    <source>
        <dbReference type="ARBA" id="ARBA00005139"/>
    </source>
</evidence>
<dbReference type="GO" id="GO:0009089">
    <property type="term" value="P:lysine biosynthetic process via diaminopimelate"/>
    <property type="evidence" value="ECO:0007669"/>
    <property type="project" value="InterPro"/>
</dbReference>
<dbReference type="InterPro" id="IPR001048">
    <property type="entry name" value="Asp/Glu/Uridylate_kinase"/>
</dbReference>
<dbReference type="AlphaFoldDB" id="A0AAE3AWC3"/>
<evidence type="ECO:0000313" key="17">
    <source>
        <dbReference type="EMBL" id="MCC2166958.1"/>
    </source>
</evidence>
<evidence type="ECO:0000256" key="1">
    <source>
        <dbReference type="ARBA" id="ARBA00003121"/>
    </source>
</evidence>
<dbReference type="GO" id="GO:0004072">
    <property type="term" value="F:aspartate kinase activity"/>
    <property type="evidence" value="ECO:0007669"/>
    <property type="project" value="UniProtKB-EC"/>
</dbReference>
<evidence type="ECO:0000256" key="5">
    <source>
        <dbReference type="ARBA" id="ARBA00010122"/>
    </source>
</evidence>
<evidence type="ECO:0000256" key="9">
    <source>
        <dbReference type="ARBA" id="ARBA00022840"/>
    </source>
</evidence>
<dbReference type="FunFam" id="3.30.2130.10:FF:000001">
    <property type="entry name" value="Bifunctional aspartokinase/homoserine dehydrogenase"/>
    <property type="match status" value="1"/>
</dbReference>
<comment type="catalytic activity">
    <reaction evidence="12 14">
        <text>L-aspartate + ATP = 4-phospho-L-aspartate + ADP</text>
        <dbReference type="Rhea" id="RHEA:23776"/>
        <dbReference type="ChEBI" id="CHEBI:29991"/>
        <dbReference type="ChEBI" id="CHEBI:30616"/>
        <dbReference type="ChEBI" id="CHEBI:57535"/>
        <dbReference type="ChEBI" id="CHEBI:456216"/>
        <dbReference type="EC" id="2.7.2.4"/>
    </reaction>
</comment>
<keyword evidence="7 13" id="KW-0547">Nucleotide-binding</keyword>
<evidence type="ECO:0000256" key="12">
    <source>
        <dbReference type="ARBA" id="ARBA00047872"/>
    </source>
</evidence>
<dbReference type="Proteomes" id="UP001199355">
    <property type="component" value="Unassembled WGS sequence"/>
</dbReference>
<comment type="pathway">
    <text evidence="4 15">Amino-acid biosynthesis; L-threonine biosynthesis; L-threonine from L-aspartate: step 1/5.</text>
</comment>
<evidence type="ECO:0000256" key="3">
    <source>
        <dbReference type="ARBA" id="ARBA00004986"/>
    </source>
</evidence>
<feature type="binding site" evidence="13">
    <location>
        <begin position="206"/>
        <end position="207"/>
    </location>
    <ligand>
        <name>ATP</name>
        <dbReference type="ChEBI" id="CHEBI:30616"/>
    </ligand>
</feature>
<dbReference type="PANTHER" id="PTHR21499:SF67">
    <property type="entry name" value="ASPARTOKINASE 3"/>
    <property type="match status" value="1"/>
</dbReference>
<dbReference type="PROSITE" id="PS00324">
    <property type="entry name" value="ASPARTOKINASE"/>
    <property type="match status" value="1"/>
</dbReference>
<dbReference type="SUPFAM" id="SSF53633">
    <property type="entry name" value="Carbamate kinase-like"/>
    <property type="match status" value="1"/>
</dbReference>
<dbReference type="InterPro" id="IPR054352">
    <property type="entry name" value="ACT_Aspartokinase"/>
</dbReference>
<evidence type="ECO:0000313" key="18">
    <source>
        <dbReference type="Proteomes" id="UP001199355"/>
    </source>
</evidence>
<accession>A0AAE3AWC3</accession>
<dbReference type="InterPro" id="IPR018042">
    <property type="entry name" value="Aspartate_kinase_CS"/>
</dbReference>
<dbReference type="PANTHER" id="PTHR21499">
    <property type="entry name" value="ASPARTATE KINASE"/>
    <property type="match status" value="1"/>
</dbReference>
<keyword evidence="8 14" id="KW-0418">Kinase</keyword>
<dbReference type="PROSITE" id="PS51671">
    <property type="entry name" value="ACT"/>
    <property type="match status" value="1"/>
</dbReference>
<dbReference type="InterPro" id="IPR036393">
    <property type="entry name" value="AceGlu_kinase-like_sf"/>
</dbReference>
<sequence>MRKVVKFGGSSLASAQQFEKVAEIVHAEASRRYVVPSAPGKRFRKDTKVTDMLYGCYALAEQDEDFSENLHQIEERYQEIIDGLSLTLSLEDEFAVIEKNFRAHVGKDYAASRGEYLNGIVMAAYLGYEFVDAAQVVFFKENGEFDAVKTNEVLGERLQNMENAVVPGFYGANPDGSIRTFSRGGSDITGSIVAKAVHADVYENWTDVSGFLIADPNIIPNPEKIETITYRELRELSYMGASVLHEEAIFPVRSEGIPINIRNTNEPDNSGTWIVESTCQKPKFVITGIAGKRGFCSVNIEKDMMNSEIGFGRRILQAFEDNGISFEHVPSGIDTMTVFVHQDEFMDKEQNVVAAIHRLAKPDMIDIEGDLALIAVVGRGMRSTRGTAGRIFSALAHANINVKMIDQGSSELNIIIGVSDGDFENAIRAIYNMFVLVQL</sequence>
<feature type="binding site" evidence="13">
    <location>
        <position position="50"/>
    </location>
    <ligand>
        <name>substrate</name>
    </ligand>
</feature>
<evidence type="ECO:0000256" key="15">
    <source>
        <dbReference type="RuleBase" id="RU004249"/>
    </source>
</evidence>
<dbReference type="CDD" id="cd04916">
    <property type="entry name" value="ACT_AKiii-YclM-BS_2"/>
    <property type="match status" value="1"/>
</dbReference>
<dbReference type="GO" id="GO:0005524">
    <property type="term" value="F:ATP binding"/>
    <property type="evidence" value="ECO:0007669"/>
    <property type="project" value="UniProtKB-KW"/>
</dbReference>
<comment type="caution">
    <text evidence="17">The sequence shown here is derived from an EMBL/GenBank/DDBJ whole genome shotgun (WGS) entry which is preliminary data.</text>
</comment>
<dbReference type="InterPro" id="IPR045865">
    <property type="entry name" value="ACT-like_dom_sf"/>
</dbReference>
<keyword evidence="6 14" id="KW-0808">Transferase</keyword>
<evidence type="ECO:0000256" key="7">
    <source>
        <dbReference type="ARBA" id="ARBA00022741"/>
    </source>
</evidence>
<dbReference type="PIRSF" id="PIRSF000726">
    <property type="entry name" value="Asp_kin"/>
    <property type="match status" value="1"/>
</dbReference>
<dbReference type="Gene3D" id="3.40.1160.10">
    <property type="entry name" value="Acetylglutamate kinase-like"/>
    <property type="match status" value="1"/>
</dbReference>
<name>A0AAE3AWC3_9FIRM</name>
<dbReference type="EMBL" id="JAJEQF010000007">
    <property type="protein sequence ID" value="MCC2166958.1"/>
    <property type="molecule type" value="Genomic_DNA"/>
</dbReference>
<dbReference type="NCBIfam" id="NF006540">
    <property type="entry name" value="PRK09034.1"/>
    <property type="match status" value="1"/>
</dbReference>
<dbReference type="Pfam" id="PF22468">
    <property type="entry name" value="ACT_9"/>
    <property type="match status" value="1"/>
</dbReference>
<evidence type="ECO:0000259" key="16">
    <source>
        <dbReference type="PROSITE" id="PS51671"/>
    </source>
</evidence>
<evidence type="ECO:0000256" key="6">
    <source>
        <dbReference type="ARBA" id="ARBA00022679"/>
    </source>
</evidence>
<dbReference type="RefSeq" id="WP_308727878.1">
    <property type="nucleotide sequence ID" value="NZ_JAJEQF010000007.1"/>
</dbReference>
<evidence type="ECO:0000256" key="11">
    <source>
        <dbReference type="ARBA" id="ARBA00023154"/>
    </source>
</evidence>
<dbReference type="InterPro" id="IPR002912">
    <property type="entry name" value="ACT_dom"/>
</dbReference>
<dbReference type="Pfam" id="PF00696">
    <property type="entry name" value="AA_kinase"/>
    <property type="match status" value="1"/>
</dbReference>
<comment type="function">
    <text evidence="1">Catalyzes the phosphorylation of the beta-carboxyl group of aspartic acid with ATP to yield 4-phospho-L-aspartate, which is involved in the branched biosynthetic pathway leading to the biosynthesis of amino acids threonine, isoleucine and methionine.</text>
</comment>
<gene>
    <name evidence="17" type="ORF">LKD45_04490</name>
</gene>
<organism evidence="17 18">
    <name type="scientific">Gallintestinimicrobium propionicum</name>
    <dbReference type="NCBI Taxonomy" id="2981770"/>
    <lineage>
        <taxon>Bacteria</taxon>
        <taxon>Bacillati</taxon>
        <taxon>Bacillota</taxon>
        <taxon>Clostridia</taxon>
        <taxon>Lachnospirales</taxon>
        <taxon>Lachnospiraceae</taxon>
        <taxon>Gallintestinimicrobium</taxon>
    </lineage>
</organism>
<feature type="domain" description="ACT" evidence="16">
    <location>
        <begin position="376"/>
        <end position="439"/>
    </location>
</feature>
<dbReference type="SUPFAM" id="SSF55021">
    <property type="entry name" value="ACT-like"/>
    <property type="match status" value="2"/>
</dbReference>
<dbReference type="InterPro" id="IPR005260">
    <property type="entry name" value="Asp_kin_monofn"/>
</dbReference>
<comment type="similarity">
    <text evidence="5 14">Belongs to the aspartokinase family.</text>
</comment>
<feature type="binding site" evidence="13">
    <location>
        <position position="115"/>
    </location>
    <ligand>
        <name>substrate</name>
    </ligand>
</feature>
<keyword evidence="15" id="KW-0028">Amino-acid biosynthesis</keyword>
<evidence type="ECO:0000256" key="13">
    <source>
        <dbReference type="PIRSR" id="PIRSR000726-1"/>
    </source>
</evidence>
<evidence type="ECO:0000256" key="8">
    <source>
        <dbReference type="ARBA" id="ARBA00022777"/>
    </source>
</evidence>